<feature type="compositionally biased region" description="Basic and acidic residues" evidence="1">
    <location>
        <begin position="201"/>
        <end position="213"/>
    </location>
</feature>
<comment type="caution">
    <text evidence="2">The sequence shown here is derived from an EMBL/GenBank/DDBJ whole genome shotgun (WGS) entry which is preliminary data.</text>
</comment>
<dbReference type="AlphaFoldDB" id="A0A9D7XTJ7"/>
<accession>A0A9D7XTJ7</accession>
<evidence type="ECO:0000313" key="3">
    <source>
        <dbReference type="Proteomes" id="UP000886632"/>
    </source>
</evidence>
<evidence type="ECO:0000256" key="1">
    <source>
        <dbReference type="SAM" id="MobiDB-lite"/>
    </source>
</evidence>
<reference evidence="2" key="1">
    <citation type="submission" date="2020-10" db="EMBL/GenBank/DDBJ databases">
        <title>Connecting structure to function with the recovery of over 1000 high-quality activated sludge metagenome-assembled genomes encoding full-length rRNA genes using long-read sequencing.</title>
        <authorList>
            <person name="Singleton C.M."/>
            <person name="Petriglieri F."/>
            <person name="Kristensen J.M."/>
            <person name="Kirkegaard R.H."/>
            <person name="Michaelsen T.Y."/>
            <person name="Andersen M.H."/>
            <person name="Karst S.M."/>
            <person name="Dueholm M.S."/>
            <person name="Nielsen P.H."/>
            <person name="Albertsen M."/>
        </authorList>
    </citation>
    <scope>NUCLEOTIDE SEQUENCE</scope>
    <source>
        <strain evidence="2">Ribe_18-Q3-R11-54_MAXAC.001</strain>
    </source>
</reference>
<dbReference type="Proteomes" id="UP000886632">
    <property type="component" value="Unassembled WGS sequence"/>
</dbReference>
<sequence>MPLGELTQVSGFDDSDLKDAFAQGRIGLQGTLDDTKTSGVVTFPDGTTMPVALVGAHTAYTGLAVPQGRPCASNERCAGLVVTGATLGTTTLLTNRGQATVPAWRFSVAGLTQPIVRVAIDPASMATPPAPSFDSRPTNLGVEVAQLIGVSGNEIRYQLWIGACETEPRPLVHEEADIIVLGGVVTPPPPNSLHLEPRLGQRLGHHGDACRRPTDRRRHHRPGRDPQVPRRLSGGIVPACAP</sequence>
<protein>
    <submittedName>
        <fullName evidence="2">Uncharacterized protein</fullName>
    </submittedName>
</protein>
<evidence type="ECO:0000313" key="2">
    <source>
        <dbReference type="EMBL" id="MBL0002878.1"/>
    </source>
</evidence>
<feature type="region of interest" description="Disordered" evidence="1">
    <location>
        <begin position="201"/>
        <end position="242"/>
    </location>
</feature>
<proteinExistence type="predicted"/>
<dbReference type="EMBL" id="JADKGK010000005">
    <property type="protein sequence ID" value="MBL0002878.1"/>
    <property type="molecule type" value="Genomic_DNA"/>
</dbReference>
<name>A0A9D7XTJ7_9MICO</name>
<organism evidence="2 3">
    <name type="scientific">Candidatus Phosphoribacter hodrii</name>
    <dbReference type="NCBI Taxonomy" id="2953743"/>
    <lineage>
        <taxon>Bacteria</taxon>
        <taxon>Bacillati</taxon>
        <taxon>Actinomycetota</taxon>
        <taxon>Actinomycetes</taxon>
        <taxon>Micrococcales</taxon>
        <taxon>Dermatophilaceae</taxon>
        <taxon>Candidatus Phosphoribacter</taxon>
    </lineage>
</organism>
<gene>
    <name evidence="2" type="ORF">IPP00_02400</name>
</gene>